<dbReference type="Proteomes" id="UP000775877">
    <property type="component" value="Unassembled WGS sequence"/>
</dbReference>
<comment type="caution">
    <text evidence="1">The sequence shown here is derived from an EMBL/GenBank/DDBJ whole genome shotgun (WGS) entry which is preliminary data.</text>
</comment>
<dbReference type="InterPro" id="IPR018247">
    <property type="entry name" value="EF_Hand_1_Ca_BS"/>
</dbReference>
<evidence type="ECO:0000313" key="1">
    <source>
        <dbReference type="EMBL" id="MCA9380710.1"/>
    </source>
</evidence>
<organism evidence="1 2">
    <name type="scientific">Candidatus Dojkabacteria bacterium</name>
    <dbReference type="NCBI Taxonomy" id="2099670"/>
    <lineage>
        <taxon>Bacteria</taxon>
        <taxon>Candidatus Dojkabacteria</taxon>
    </lineage>
</organism>
<proteinExistence type="predicted"/>
<dbReference type="AlphaFoldDB" id="A0A955I813"/>
<protein>
    <recommendedName>
        <fullName evidence="3">Dockerin domain-containing protein</fullName>
    </recommendedName>
</protein>
<accession>A0A955I813</accession>
<dbReference type="PROSITE" id="PS00018">
    <property type="entry name" value="EF_HAND_1"/>
    <property type="match status" value="1"/>
</dbReference>
<name>A0A955I813_9BACT</name>
<gene>
    <name evidence="1" type="ORF">KC678_00405</name>
</gene>
<reference evidence="1" key="2">
    <citation type="journal article" date="2021" name="Microbiome">
        <title>Successional dynamics and alternative stable states in a saline activated sludge microbial community over 9 years.</title>
        <authorList>
            <person name="Wang Y."/>
            <person name="Ye J."/>
            <person name="Ju F."/>
            <person name="Liu L."/>
            <person name="Boyd J.A."/>
            <person name="Deng Y."/>
            <person name="Parks D.H."/>
            <person name="Jiang X."/>
            <person name="Yin X."/>
            <person name="Woodcroft B.J."/>
            <person name="Tyson G.W."/>
            <person name="Hugenholtz P."/>
            <person name="Polz M.F."/>
            <person name="Zhang T."/>
        </authorList>
    </citation>
    <scope>NUCLEOTIDE SEQUENCE</scope>
    <source>
        <strain evidence="1">HKST-UBA13</strain>
    </source>
</reference>
<dbReference type="EMBL" id="JAGQLJ010000006">
    <property type="protein sequence ID" value="MCA9380710.1"/>
    <property type="molecule type" value="Genomic_DNA"/>
</dbReference>
<sequence length="587" mass="63928">MKRSALKKGLLTIGLGWLAIAFILLVSQIDSKNKDDDVSVTLSYCTVGSCMDWETAGSYVQGTFCRGGKNTGNDPKDGLPYSNKCYECTASGTFEERDRSMCNHCYAQCLGDEGVKRYENGESCVSGQGSSYGVWTCNAGMWVASVNKCAGQCPGDDINTIYSNGHKCVYNSQCYTCEGGTGTYGGFSVKNGICINDPIGLEPDQPDETIIFENLTCGNRLIDEGEACDTKIEGYRCSSDCKVLCDYGYHYSDEFNRCVTNCGDGIINHIPVYLNYQDPEKSMEVCDYGIPAQSRSCNRSCNFKCEDGYILIDQNTVPTHAQCVLSGCGNTVIEEELGEVCEHYENKENLKCSSDCKIQCGEYQYWSKNTNKCEYYACGNGLVDPGEVCDPNVSGERCSPSCDFECEEGTKWIKDEINSTPTKEVGICLSATCGNGNLESDTEICDYSLIEYGKRCNDTCNVLCSEGQEIVSSNITEVDTVCKASSTGTGGPPIGGGGPFGRSISITSSEIEKQSESGTCLGDFNGDGEVNLIDFNIIAEAFDLALEGDYTKLDLVTDTDSSVLNNSDFGIFTENYFKNLQTCTYKR</sequence>
<reference evidence="1" key="1">
    <citation type="submission" date="2020-04" db="EMBL/GenBank/DDBJ databases">
        <authorList>
            <person name="Zhang T."/>
        </authorList>
    </citation>
    <scope>NUCLEOTIDE SEQUENCE</scope>
    <source>
        <strain evidence="1">HKST-UBA13</strain>
    </source>
</reference>
<evidence type="ECO:0008006" key="3">
    <source>
        <dbReference type="Google" id="ProtNLM"/>
    </source>
</evidence>
<evidence type="ECO:0000313" key="2">
    <source>
        <dbReference type="Proteomes" id="UP000775877"/>
    </source>
</evidence>